<feature type="region of interest" description="Disordered" evidence="2">
    <location>
        <begin position="624"/>
        <end position="652"/>
    </location>
</feature>
<feature type="compositionally biased region" description="Pro residues" evidence="2">
    <location>
        <begin position="305"/>
        <end position="317"/>
    </location>
</feature>
<evidence type="ECO:0000256" key="1">
    <source>
        <dbReference type="SAM" id="Coils"/>
    </source>
</evidence>
<organism evidence="3 4">
    <name type="scientific">Mycena albidolilacea</name>
    <dbReference type="NCBI Taxonomy" id="1033008"/>
    <lineage>
        <taxon>Eukaryota</taxon>
        <taxon>Fungi</taxon>
        <taxon>Dikarya</taxon>
        <taxon>Basidiomycota</taxon>
        <taxon>Agaricomycotina</taxon>
        <taxon>Agaricomycetes</taxon>
        <taxon>Agaricomycetidae</taxon>
        <taxon>Agaricales</taxon>
        <taxon>Marasmiineae</taxon>
        <taxon>Mycenaceae</taxon>
        <taxon>Mycena</taxon>
    </lineage>
</organism>
<dbReference type="EMBL" id="JARIHO010000006">
    <property type="protein sequence ID" value="KAJ7359068.1"/>
    <property type="molecule type" value="Genomic_DNA"/>
</dbReference>
<feature type="compositionally biased region" description="Polar residues" evidence="2">
    <location>
        <begin position="163"/>
        <end position="172"/>
    </location>
</feature>
<name>A0AAD7EZP9_9AGAR</name>
<evidence type="ECO:0000256" key="2">
    <source>
        <dbReference type="SAM" id="MobiDB-lite"/>
    </source>
</evidence>
<feature type="compositionally biased region" description="Basic and acidic residues" evidence="2">
    <location>
        <begin position="175"/>
        <end position="187"/>
    </location>
</feature>
<protein>
    <submittedName>
        <fullName evidence="3">Uncharacterized protein</fullName>
    </submittedName>
</protein>
<dbReference type="Proteomes" id="UP001218218">
    <property type="component" value="Unassembled WGS sequence"/>
</dbReference>
<feature type="coiled-coil region" evidence="1">
    <location>
        <begin position="538"/>
        <end position="565"/>
    </location>
</feature>
<feature type="region of interest" description="Disordered" evidence="2">
    <location>
        <begin position="234"/>
        <end position="337"/>
    </location>
</feature>
<dbReference type="AlphaFoldDB" id="A0AAD7EZP9"/>
<sequence>MSILDAPSLSTTQAHTGARQKLLSPKSKPASLVGTRRREAKTHKVGNRSMVTRVAAAATAAGTTEDLKVKEDPTAGAADVHEPTNKRAPQFWDWKKSPLLKYGIGRRERVQACPERWCNNTVVKDTPQRRDLFKSGTAGPAVLACPDGTSLIPQEKSEGKPSSPIQGSSHTTAGGHDDPGSGRRDPNDGSQRGGEYSGGTPPLNAAANGLQRGQGTPFVPPLVLHIQREPTVLDGGRQPAEACVNDTQPGPGNTPSPPHTMRELPAHQGVTHPLNNLDRDRQQQSPTQDQPEPVTQQEMGMNLIPPEPPPLPLPPPRNMRHDPGLYPGPDNRTPGSGKKITKASVKLAALNMSGMGNLSLWHIDNKWFHLWQEIRTNKVGVMIVGEAHLNDECHRDIENLFGRSLKVEFTPDPTAPTSRAGLAFVLNKTLMKTDNIVTRTVIPGRAMILEVEWHGKDPLSILGVYAPNAPHQNAQFWRDIKEWFQNHPRTEGLKLLSQLLSMACRPNIRAEDYNPQAAWAEFKRRIIRMARTRAKIVIPKATRDIKEAEAQLKKILGDQSMSEEERRLSGAVLTQKLTRLYISRHKKARIDARIRNRLEVEVISKYWSMINKPRKPRDTIHRLKKPESQRIRQDVNTTKTQFDAYSAELHEK</sequence>
<accession>A0AAD7EZP9</accession>
<evidence type="ECO:0000313" key="3">
    <source>
        <dbReference type="EMBL" id="KAJ7359068.1"/>
    </source>
</evidence>
<feature type="compositionally biased region" description="Polar residues" evidence="2">
    <location>
        <begin position="634"/>
        <end position="643"/>
    </location>
</feature>
<feature type="region of interest" description="Disordered" evidence="2">
    <location>
        <begin position="1"/>
        <end position="48"/>
    </location>
</feature>
<feature type="compositionally biased region" description="Basic and acidic residues" evidence="2">
    <location>
        <begin position="624"/>
        <end position="633"/>
    </location>
</feature>
<gene>
    <name evidence="3" type="ORF">DFH08DRAFT_800947</name>
</gene>
<evidence type="ECO:0000313" key="4">
    <source>
        <dbReference type="Proteomes" id="UP001218218"/>
    </source>
</evidence>
<feature type="region of interest" description="Disordered" evidence="2">
    <location>
        <begin position="129"/>
        <end position="218"/>
    </location>
</feature>
<reference evidence="3" key="1">
    <citation type="submission" date="2023-03" db="EMBL/GenBank/DDBJ databases">
        <title>Massive genome expansion in bonnet fungi (Mycena s.s.) driven by repeated elements and novel gene families across ecological guilds.</title>
        <authorList>
            <consortium name="Lawrence Berkeley National Laboratory"/>
            <person name="Harder C.B."/>
            <person name="Miyauchi S."/>
            <person name="Viragh M."/>
            <person name="Kuo A."/>
            <person name="Thoen E."/>
            <person name="Andreopoulos B."/>
            <person name="Lu D."/>
            <person name="Skrede I."/>
            <person name="Drula E."/>
            <person name="Henrissat B."/>
            <person name="Morin E."/>
            <person name="Kohler A."/>
            <person name="Barry K."/>
            <person name="LaButti K."/>
            <person name="Morin E."/>
            <person name="Salamov A."/>
            <person name="Lipzen A."/>
            <person name="Mereny Z."/>
            <person name="Hegedus B."/>
            <person name="Baldrian P."/>
            <person name="Stursova M."/>
            <person name="Weitz H."/>
            <person name="Taylor A."/>
            <person name="Grigoriev I.V."/>
            <person name="Nagy L.G."/>
            <person name="Martin F."/>
            <person name="Kauserud H."/>
        </authorList>
    </citation>
    <scope>NUCLEOTIDE SEQUENCE</scope>
    <source>
        <strain evidence="3">CBHHK002</strain>
    </source>
</reference>
<keyword evidence="4" id="KW-1185">Reference proteome</keyword>
<keyword evidence="1" id="KW-0175">Coiled coil</keyword>
<feature type="compositionally biased region" description="Polar residues" evidence="2">
    <location>
        <begin position="283"/>
        <end position="299"/>
    </location>
</feature>
<comment type="caution">
    <text evidence="3">The sequence shown here is derived from an EMBL/GenBank/DDBJ whole genome shotgun (WGS) entry which is preliminary data.</text>
</comment>
<proteinExistence type="predicted"/>